<name>A0A2G9S2B9_AQUCT</name>
<organism evidence="2 3">
    <name type="scientific">Aquarana catesbeiana</name>
    <name type="common">American bullfrog</name>
    <name type="synonym">Rana catesbeiana</name>
    <dbReference type="NCBI Taxonomy" id="8400"/>
    <lineage>
        <taxon>Eukaryota</taxon>
        <taxon>Metazoa</taxon>
        <taxon>Chordata</taxon>
        <taxon>Craniata</taxon>
        <taxon>Vertebrata</taxon>
        <taxon>Euteleostomi</taxon>
        <taxon>Amphibia</taxon>
        <taxon>Batrachia</taxon>
        <taxon>Anura</taxon>
        <taxon>Neobatrachia</taxon>
        <taxon>Ranoidea</taxon>
        <taxon>Ranidae</taxon>
        <taxon>Aquarana</taxon>
    </lineage>
</organism>
<protein>
    <submittedName>
        <fullName evidence="2">Uncharacterized protein</fullName>
    </submittedName>
</protein>
<evidence type="ECO:0000313" key="2">
    <source>
        <dbReference type="EMBL" id="PIO34297.1"/>
    </source>
</evidence>
<dbReference type="InterPro" id="IPR036770">
    <property type="entry name" value="Ankyrin_rpt-contain_sf"/>
</dbReference>
<dbReference type="Pfam" id="PF12796">
    <property type="entry name" value="Ank_2"/>
    <property type="match status" value="1"/>
</dbReference>
<dbReference type="SUPFAM" id="SSF48403">
    <property type="entry name" value="Ankyrin repeat"/>
    <property type="match status" value="1"/>
</dbReference>
<dbReference type="AlphaFoldDB" id="A0A2G9S2B9"/>
<evidence type="ECO:0000256" key="1">
    <source>
        <dbReference type="PROSITE-ProRule" id="PRU00023"/>
    </source>
</evidence>
<dbReference type="Proteomes" id="UP000228934">
    <property type="component" value="Unassembled WGS sequence"/>
</dbReference>
<proteinExistence type="predicted"/>
<feature type="repeat" description="ANK" evidence="1">
    <location>
        <begin position="74"/>
        <end position="106"/>
    </location>
</feature>
<dbReference type="InterPro" id="IPR002110">
    <property type="entry name" value="Ankyrin_rpt"/>
</dbReference>
<dbReference type="PANTHER" id="PTHR22677:SF3">
    <property type="entry name" value="ANKYRIN REPEAT DOMAIN-CONTAINING PROTEIN 60"/>
    <property type="match status" value="1"/>
</dbReference>
<sequence length="237" mass="26180">MPDSSTFKFNGIIPGGTVCLSIWSRDGWSDLVKAAADGNLAELKCLGVTTDSSYNTENSLRFSVKQRNEWIAARASVALYIAAHRGYLDMIRFLLKNRANVLAKTKLGNSPLHVASAMGKCDCVDELLANGAQTQDVNENGHTALGLARSWCQKKAERHLFLFQWRERAATVSANTHLDPSELFAHQKFDSKLKTWRSGSYAKRYMANLVQYKEFQGSGFSAPKKHTAASTDLTTGI</sequence>
<gene>
    <name evidence="2" type="ORF">AB205_0194410</name>
</gene>
<dbReference type="InterPro" id="IPR039323">
    <property type="entry name" value="ANKRD_45/46/60"/>
</dbReference>
<reference evidence="3" key="1">
    <citation type="journal article" date="2017" name="Nat. Commun.">
        <title>The North American bullfrog draft genome provides insight into hormonal regulation of long noncoding RNA.</title>
        <authorList>
            <person name="Hammond S.A."/>
            <person name="Warren R.L."/>
            <person name="Vandervalk B.P."/>
            <person name="Kucuk E."/>
            <person name="Khan H."/>
            <person name="Gibb E.A."/>
            <person name="Pandoh P."/>
            <person name="Kirk H."/>
            <person name="Zhao Y."/>
            <person name="Jones M."/>
            <person name="Mungall A.J."/>
            <person name="Coope R."/>
            <person name="Pleasance S."/>
            <person name="Moore R.A."/>
            <person name="Holt R.A."/>
            <person name="Round J.M."/>
            <person name="Ohora S."/>
            <person name="Walle B.V."/>
            <person name="Veldhoen N."/>
            <person name="Helbing C.C."/>
            <person name="Birol I."/>
        </authorList>
    </citation>
    <scope>NUCLEOTIDE SEQUENCE [LARGE SCALE GENOMIC DNA]</scope>
</reference>
<dbReference type="EMBL" id="KV929195">
    <property type="protein sequence ID" value="PIO34297.1"/>
    <property type="molecule type" value="Genomic_DNA"/>
</dbReference>
<dbReference type="Gene3D" id="1.25.40.20">
    <property type="entry name" value="Ankyrin repeat-containing domain"/>
    <property type="match status" value="1"/>
</dbReference>
<dbReference type="OrthoDB" id="10258888at2759"/>
<keyword evidence="3" id="KW-1185">Reference proteome</keyword>
<keyword evidence="1" id="KW-0040">ANK repeat</keyword>
<dbReference type="PROSITE" id="PS50297">
    <property type="entry name" value="ANK_REP_REGION"/>
    <property type="match status" value="1"/>
</dbReference>
<dbReference type="PROSITE" id="PS50088">
    <property type="entry name" value="ANK_REPEAT"/>
    <property type="match status" value="2"/>
</dbReference>
<evidence type="ECO:0000313" key="3">
    <source>
        <dbReference type="Proteomes" id="UP000228934"/>
    </source>
</evidence>
<accession>A0A2G9S2B9</accession>
<dbReference type="PANTHER" id="PTHR22677">
    <property type="entry name" value="ANKYRIN REPEAT DOMAIN-CONTAINING PROTEIN 60"/>
    <property type="match status" value="1"/>
</dbReference>
<feature type="repeat" description="ANK" evidence="1">
    <location>
        <begin position="107"/>
        <end position="139"/>
    </location>
</feature>
<dbReference type="SMART" id="SM00248">
    <property type="entry name" value="ANK"/>
    <property type="match status" value="2"/>
</dbReference>